<proteinExistence type="inferred from homology"/>
<evidence type="ECO:0000256" key="7">
    <source>
        <dbReference type="ARBA" id="ARBA00023053"/>
    </source>
</evidence>
<dbReference type="Gene3D" id="1.10.287.820">
    <property type="entry name" value="Acid-sensing ion channel domain"/>
    <property type="match status" value="1"/>
</dbReference>
<keyword evidence="6 13" id="KW-1133">Transmembrane helix</keyword>
<dbReference type="GO" id="GO:0005886">
    <property type="term" value="C:plasma membrane"/>
    <property type="evidence" value="ECO:0007669"/>
    <property type="project" value="TreeGrafter"/>
</dbReference>
<feature type="non-terminal residue" evidence="14">
    <location>
        <position position="387"/>
    </location>
</feature>
<evidence type="ECO:0000256" key="6">
    <source>
        <dbReference type="ARBA" id="ARBA00022989"/>
    </source>
</evidence>
<reference evidence="14 15" key="1">
    <citation type="submission" date="2015-07" db="EMBL/GenBank/DDBJ databases">
        <title>The genome of Eufriesea mexicana.</title>
        <authorList>
            <person name="Pan H."/>
            <person name="Kapheim K."/>
        </authorList>
    </citation>
    <scope>NUCLEOTIDE SEQUENCE [LARGE SCALE GENOMIC DNA]</scope>
    <source>
        <strain evidence="14">0111107269</strain>
        <tissue evidence="14">Whole body</tissue>
    </source>
</reference>
<dbReference type="InterPro" id="IPR001873">
    <property type="entry name" value="ENaC"/>
</dbReference>
<dbReference type="EMBL" id="KQ760478">
    <property type="protein sequence ID" value="OAD60203.1"/>
    <property type="molecule type" value="Genomic_DNA"/>
</dbReference>
<evidence type="ECO:0000256" key="13">
    <source>
        <dbReference type="SAM" id="Phobius"/>
    </source>
</evidence>
<comment type="subcellular location">
    <subcellularLocation>
        <location evidence="1">Membrane</location>
        <topology evidence="1">Multi-pass membrane protein</topology>
    </subcellularLocation>
</comment>
<name>A0A310SSJ5_9HYME</name>
<keyword evidence="3 12" id="KW-0813">Transport</keyword>
<dbReference type="OrthoDB" id="6628406at2759"/>
<evidence type="ECO:0000256" key="11">
    <source>
        <dbReference type="ARBA" id="ARBA00023303"/>
    </source>
</evidence>
<dbReference type="GO" id="GO:0015280">
    <property type="term" value="F:ligand-gated sodium channel activity"/>
    <property type="evidence" value="ECO:0007669"/>
    <property type="project" value="TreeGrafter"/>
</dbReference>
<gene>
    <name evidence="14" type="ORF">WN48_06132</name>
</gene>
<evidence type="ECO:0000256" key="3">
    <source>
        <dbReference type="ARBA" id="ARBA00022448"/>
    </source>
</evidence>
<keyword evidence="8 12" id="KW-0406">Ion transport</keyword>
<evidence type="ECO:0000256" key="4">
    <source>
        <dbReference type="ARBA" id="ARBA00022461"/>
    </source>
</evidence>
<comment type="similarity">
    <text evidence="2 12">Belongs to the amiloride-sensitive sodium channel (TC 1.A.6) family.</text>
</comment>
<dbReference type="PANTHER" id="PTHR11690:SF240">
    <property type="entry name" value="PICKPOCKET 25-RELATED"/>
    <property type="match status" value="1"/>
</dbReference>
<evidence type="ECO:0000313" key="15">
    <source>
        <dbReference type="Proteomes" id="UP000250275"/>
    </source>
</evidence>
<evidence type="ECO:0000256" key="2">
    <source>
        <dbReference type="ARBA" id="ARBA00007193"/>
    </source>
</evidence>
<evidence type="ECO:0000256" key="12">
    <source>
        <dbReference type="RuleBase" id="RU000679"/>
    </source>
</evidence>
<dbReference type="Pfam" id="PF00858">
    <property type="entry name" value="ASC"/>
    <property type="match status" value="1"/>
</dbReference>
<keyword evidence="15" id="KW-1185">Reference proteome</keyword>
<organism evidence="14 15">
    <name type="scientific">Eufriesea mexicana</name>
    <dbReference type="NCBI Taxonomy" id="516756"/>
    <lineage>
        <taxon>Eukaryota</taxon>
        <taxon>Metazoa</taxon>
        <taxon>Ecdysozoa</taxon>
        <taxon>Arthropoda</taxon>
        <taxon>Hexapoda</taxon>
        <taxon>Insecta</taxon>
        <taxon>Pterygota</taxon>
        <taxon>Neoptera</taxon>
        <taxon>Endopterygota</taxon>
        <taxon>Hymenoptera</taxon>
        <taxon>Apocrita</taxon>
        <taxon>Aculeata</taxon>
        <taxon>Apoidea</taxon>
        <taxon>Anthophila</taxon>
        <taxon>Apidae</taxon>
        <taxon>Eufriesea</taxon>
    </lineage>
</organism>
<keyword evidence="9 13" id="KW-0472">Membrane</keyword>
<feature type="non-terminal residue" evidence="14">
    <location>
        <position position="1"/>
    </location>
</feature>
<evidence type="ECO:0000256" key="8">
    <source>
        <dbReference type="ARBA" id="ARBA00023065"/>
    </source>
</evidence>
<keyword evidence="11 12" id="KW-0407">Ion channel</keyword>
<evidence type="ECO:0000256" key="5">
    <source>
        <dbReference type="ARBA" id="ARBA00022692"/>
    </source>
</evidence>
<evidence type="ECO:0000313" key="14">
    <source>
        <dbReference type="EMBL" id="OAD60203.1"/>
    </source>
</evidence>
<evidence type="ECO:0008006" key="16">
    <source>
        <dbReference type="Google" id="ProtNLM"/>
    </source>
</evidence>
<keyword evidence="7" id="KW-0915">Sodium</keyword>
<protein>
    <recommendedName>
        <fullName evidence="16">Sodium channel protein Nach</fullName>
    </recommendedName>
</protein>
<keyword evidence="5 12" id="KW-0812">Transmembrane</keyword>
<dbReference type="PANTHER" id="PTHR11690">
    <property type="entry name" value="AMILORIDE-SENSITIVE SODIUM CHANNEL-RELATED"/>
    <property type="match status" value="1"/>
</dbReference>
<keyword evidence="4 12" id="KW-0894">Sodium channel</keyword>
<accession>A0A310SSJ5</accession>
<sequence length="387" mass="44465">VGMPTIYPKSNAGKYFVEFASSSTVHGLNHLVAPNRHPIEIFLAVLFIFGALLCLIFLSFLFWDRYQNNATVIVVYNDQDQFQILKPSIFICPVPNINLNKISDVFKKYNIEHTSEAEQFFTFLGSITYEDMAETPIFDKVPASKWLEILYDLKKDISPNILKENDPYEAWVVTERGLCFVTRNSFAVYATLSYWKNDNWTILPVPNNPPHYNYSVDGAQESLTVEHTALMLQRAIMSISAIETKPDVIQLSIQQRKCKFFNDGGLETWPVYTRNMCIMECRMKVIQDNCNCRPHFARTIEGINTCDANQLRCIGGIAKKLFLYEYPPSFCNCVPKCNVVSYQIRDKEKSELSDIPISSSVITLIVELPQIIYYRALLYGFNDFLSM</sequence>
<evidence type="ECO:0000256" key="1">
    <source>
        <dbReference type="ARBA" id="ARBA00004141"/>
    </source>
</evidence>
<dbReference type="Proteomes" id="UP000250275">
    <property type="component" value="Unassembled WGS sequence"/>
</dbReference>
<evidence type="ECO:0000256" key="9">
    <source>
        <dbReference type="ARBA" id="ARBA00023136"/>
    </source>
</evidence>
<feature type="transmembrane region" description="Helical" evidence="13">
    <location>
        <begin position="41"/>
        <end position="63"/>
    </location>
</feature>
<evidence type="ECO:0000256" key="10">
    <source>
        <dbReference type="ARBA" id="ARBA00023201"/>
    </source>
</evidence>
<dbReference type="AlphaFoldDB" id="A0A310SSJ5"/>
<keyword evidence="10 12" id="KW-0739">Sodium transport</keyword>